<dbReference type="GO" id="GO:0003677">
    <property type="term" value="F:DNA binding"/>
    <property type="evidence" value="ECO:0007669"/>
    <property type="project" value="UniProtKB-KW"/>
</dbReference>
<feature type="region of interest" description="Disordered" evidence="8">
    <location>
        <begin position="422"/>
        <end position="457"/>
    </location>
</feature>
<dbReference type="InterPro" id="IPR017930">
    <property type="entry name" value="Myb_dom"/>
</dbReference>
<name>A0AAD4T073_9MAGN</name>
<dbReference type="SMART" id="SM00717">
    <property type="entry name" value="SANT"/>
    <property type="match status" value="2"/>
</dbReference>
<evidence type="ECO:0000256" key="5">
    <source>
        <dbReference type="ARBA" id="ARBA00023159"/>
    </source>
</evidence>
<dbReference type="FunFam" id="1.10.10.60:FF:000119">
    <property type="entry name" value="Transcription factor GAMYB"/>
    <property type="match status" value="1"/>
</dbReference>
<evidence type="ECO:0000256" key="7">
    <source>
        <dbReference type="ARBA" id="ARBA00023242"/>
    </source>
</evidence>
<accession>A0AAD4T073</accession>
<dbReference type="InterPro" id="IPR009057">
    <property type="entry name" value="Homeodomain-like_sf"/>
</dbReference>
<evidence type="ECO:0000313" key="12">
    <source>
        <dbReference type="Proteomes" id="UP001202328"/>
    </source>
</evidence>
<dbReference type="PROSITE" id="PS00175">
    <property type="entry name" value="PG_MUTASE"/>
    <property type="match status" value="1"/>
</dbReference>
<dbReference type="CDD" id="cd00167">
    <property type="entry name" value="SANT"/>
    <property type="match status" value="2"/>
</dbReference>
<dbReference type="Proteomes" id="UP001202328">
    <property type="component" value="Unassembled WGS sequence"/>
</dbReference>
<evidence type="ECO:0000256" key="3">
    <source>
        <dbReference type="ARBA" id="ARBA00023015"/>
    </source>
</evidence>
<dbReference type="AlphaFoldDB" id="A0AAD4T073"/>
<gene>
    <name evidence="11" type="ORF">MKW98_024163</name>
</gene>
<feature type="domain" description="Myb-like" evidence="9">
    <location>
        <begin position="87"/>
        <end position="137"/>
    </location>
</feature>
<reference evidence="11" key="1">
    <citation type="submission" date="2022-04" db="EMBL/GenBank/DDBJ databases">
        <title>A functionally conserved STORR gene fusion in Papaver species that diverged 16.8 million years ago.</title>
        <authorList>
            <person name="Catania T."/>
        </authorList>
    </citation>
    <scope>NUCLEOTIDE SEQUENCE</scope>
    <source>
        <strain evidence="11">S-188037</strain>
    </source>
</reference>
<organism evidence="11 12">
    <name type="scientific">Papaver atlanticum</name>
    <dbReference type="NCBI Taxonomy" id="357466"/>
    <lineage>
        <taxon>Eukaryota</taxon>
        <taxon>Viridiplantae</taxon>
        <taxon>Streptophyta</taxon>
        <taxon>Embryophyta</taxon>
        <taxon>Tracheophyta</taxon>
        <taxon>Spermatophyta</taxon>
        <taxon>Magnoliopsida</taxon>
        <taxon>Ranunculales</taxon>
        <taxon>Papaveraceae</taxon>
        <taxon>Papaveroideae</taxon>
        <taxon>Papaver</taxon>
    </lineage>
</organism>
<dbReference type="FunFam" id="1.10.10.60:FF:000001">
    <property type="entry name" value="MYB-related transcription factor"/>
    <property type="match status" value="1"/>
</dbReference>
<keyword evidence="4" id="KW-0238">DNA-binding</keyword>
<feature type="region of interest" description="Disordered" evidence="8">
    <location>
        <begin position="1"/>
        <end position="41"/>
    </location>
</feature>
<feature type="compositionally biased region" description="Polar residues" evidence="8">
    <location>
        <begin position="422"/>
        <end position="431"/>
    </location>
</feature>
<feature type="domain" description="Myb-like" evidence="9">
    <location>
        <begin position="34"/>
        <end position="86"/>
    </location>
</feature>
<keyword evidence="5" id="KW-0010">Activator</keyword>
<keyword evidence="3" id="KW-0805">Transcription regulation</keyword>
<comment type="caution">
    <text evidence="11">The sequence shown here is derived from an EMBL/GenBank/DDBJ whole genome shotgun (WGS) entry which is preliminary data.</text>
</comment>
<comment type="subcellular location">
    <subcellularLocation>
        <location evidence="1">Nucleus</location>
    </subcellularLocation>
</comment>
<feature type="compositionally biased region" description="Gly residues" evidence="8">
    <location>
        <begin position="28"/>
        <end position="38"/>
    </location>
</feature>
<protein>
    <submittedName>
        <fullName evidence="11">Uncharacterized protein</fullName>
    </submittedName>
</protein>
<dbReference type="PANTHER" id="PTHR47995">
    <property type="entry name" value="TRANSCRIPTION FACTOR MYB33-RELATED"/>
    <property type="match status" value="1"/>
</dbReference>
<dbReference type="PANTHER" id="PTHR47995:SF18">
    <property type="entry name" value="TRANSCRIPTION FACTOR MYB65"/>
    <property type="match status" value="1"/>
</dbReference>
<dbReference type="InterPro" id="IPR001345">
    <property type="entry name" value="PG/BPGM_mutase_AS"/>
</dbReference>
<dbReference type="GO" id="GO:0003006">
    <property type="term" value="P:developmental process involved in reproduction"/>
    <property type="evidence" value="ECO:0007669"/>
    <property type="project" value="UniProtKB-ARBA"/>
</dbReference>
<keyword evidence="7" id="KW-0539">Nucleus</keyword>
<dbReference type="GO" id="GO:0003824">
    <property type="term" value="F:catalytic activity"/>
    <property type="evidence" value="ECO:0007669"/>
    <property type="project" value="InterPro"/>
</dbReference>
<keyword evidence="2" id="KW-0677">Repeat</keyword>
<evidence type="ECO:0000256" key="2">
    <source>
        <dbReference type="ARBA" id="ARBA00022737"/>
    </source>
</evidence>
<dbReference type="EMBL" id="JAJJMB010007708">
    <property type="protein sequence ID" value="KAI3928562.1"/>
    <property type="molecule type" value="Genomic_DNA"/>
</dbReference>
<feature type="domain" description="HTH myb-type" evidence="10">
    <location>
        <begin position="87"/>
        <end position="141"/>
    </location>
</feature>
<keyword evidence="12" id="KW-1185">Reference proteome</keyword>
<feature type="compositionally biased region" description="Polar residues" evidence="8">
    <location>
        <begin position="444"/>
        <end position="457"/>
    </location>
</feature>
<sequence length="471" mass="51538">MMNKHKSINENGVLGRRDDFSPDHHGGGGEGGGGGGLKKGPWTAGEDAILTEYVKRHGEGNWNAVQKNSGLARCGKSCRLRWANHLRPNLKKGSFSPEEEHLILELHSKLGNKWARMAAQLPGRTDNEIKNYWNTRVKRRQRAGLPLYPENLQRQSSSSLSFQLPNQNQSNDLQFSSFQQQKPSFSTSPFSLFNPTNTTISTPPFASQFHEYKRYRSGNSNFGFSLPFSSNDHAQLPSSLFSQNHSSQLQPSSNVGGYHFGNFEFNPSTQIQRNSFDPDELGGSSSDFSLKLELPSIQLPDGAVAASANSGTVAEGCNLSSQSYLLDALLQQAQTMANGDNGKRSEKRYGFDQFAQDAPTSESAFNMNGSNPSASQGSFGMKLKEEPKEVINSGDDDLSSLLDIVPPPMHIGEWGYSDNSGEISNGPSSGVTEDDVGGLDQMKQLGTTSMPNTNSDSEYWNDTWNNMPGIC</sequence>
<evidence type="ECO:0000259" key="9">
    <source>
        <dbReference type="PROSITE" id="PS50090"/>
    </source>
</evidence>
<dbReference type="InterPro" id="IPR001005">
    <property type="entry name" value="SANT/Myb"/>
</dbReference>
<feature type="domain" description="HTH myb-type" evidence="10">
    <location>
        <begin position="37"/>
        <end position="86"/>
    </location>
</feature>
<dbReference type="GO" id="GO:0009555">
    <property type="term" value="P:pollen development"/>
    <property type="evidence" value="ECO:0007669"/>
    <property type="project" value="UniProtKB-ARBA"/>
</dbReference>
<keyword evidence="6" id="KW-0804">Transcription</keyword>
<dbReference type="PROSITE" id="PS50090">
    <property type="entry name" value="MYB_LIKE"/>
    <property type="match status" value="2"/>
</dbReference>
<dbReference type="Pfam" id="PF00249">
    <property type="entry name" value="Myb_DNA-binding"/>
    <property type="match status" value="2"/>
</dbReference>
<dbReference type="SUPFAM" id="SSF46689">
    <property type="entry name" value="Homeodomain-like"/>
    <property type="match status" value="1"/>
</dbReference>
<evidence type="ECO:0000256" key="6">
    <source>
        <dbReference type="ARBA" id="ARBA00023163"/>
    </source>
</evidence>
<evidence type="ECO:0000256" key="8">
    <source>
        <dbReference type="SAM" id="MobiDB-lite"/>
    </source>
</evidence>
<evidence type="ECO:0000313" key="11">
    <source>
        <dbReference type="EMBL" id="KAI3928562.1"/>
    </source>
</evidence>
<evidence type="ECO:0000256" key="4">
    <source>
        <dbReference type="ARBA" id="ARBA00023125"/>
    </source>
</evidence>
<evidence type="ECO:0000259" key="10">
    <source>
        <dbReference type="PROSITE" id="PS51294"/>
    </source>
</evidence>
<proteinExistence type="predicted"/>
<dbReference type="GO" id="GO:0005634">
    <property type="term" value="C:nucleus"/>
    <property type="evidence" value="ECO:0007669"/>
    <property type="project" value="UniProtKB-SubCell"/>
</dbReference>
<dbReference type="PROSITE" id="PS51294">
    <property type="entry name" value="HTH_MYB"/>
    <property type="match status" value="2"/>
</dbReference>
<feature type="compositionally biased region" description="Basic and acidic residues" evidence="8">
    <location>
        <begin position="15"/>
        <end position="27"/>
    </location>
</feature>
<evidence type="ECO:0000256" key="1">
    <source>
        <dbReference type="ARBA" id="ARBA00004123"/>
    </source>
</evidence>
<dbReference type="Gene3D" id="1.10.10.60">
    <property type="entry name" value="Homeodomain-like"/>
    <property type="match status" value="2"/>
</dbReference>